<dbReference type="SUPFAM" id="SSF46785">
    <property type="entry name" value="Winged helix' DNA-binding domain"/>
    <property type="match status" value="1"/>
</dbReference>
<evidence type="ECO:0000256" key="4">
    <source>
        <dbReference type="ARBA" id="ARBA00023163"/>
    </source>
</evidence>
<dbReference type="InterPro" id="IPR058163">
    <property type="entry name" value="LysR-type_TF_proteobact-type"/>
</dbReference>
<dbReference type="InterPro" id="IPR036390">
    <property type="entry name" value="WH_DNA-bd_sf"/>
</dbReference>
<dbReference type="Gene3D" id="3.40.190.290">
    <property type="match status" value="1"/>
</dbReference>
<accession>A0ABN8EKY2</accession>
<organism evidence="6 7">
    <name type="scientific">Sinobacterium norvegicum</name>
    <dbReference type="NCBI Taxonomy" id="1641715"/>
    <lineage>
        <taxon>Bacteria</taxon>
        <taxon>Pseudomonadati</taxon>
        <taxon>Pseudomonadota</taxon>
        <taxon>Gammaproteobacteria</taxon>
        <taxon>Cellvibrionales</taxon>
        <taxon>Spongiibacteraceae</taxon>
        <taxon>Sinobacterium</taxon>
    </lineage>
</organism>
<evidence type="ECO:0000313" key="6">
    <source>
        <dbReference type="EMBL" id="CAH0992348.1"/>
    </source>
</evidence>
<dbReference type="Proteomes" id="UP000838100">
    <property type="component" value="Unassembled WGS sequence"/>
</dbReference>
<dbReference type="InterPro" id="IPR005119">
    <property type="entry name" value="LysR_subst-bd"/>
</dbReference>
<evidence type="ECO:0000313" key="7">
    <source>
        <dbReference type="Proteomes" id="UP000838100"/>
    </source>
</evidence>
<dbReference type="InterPro" id="IPR000847">
    <property type="entry name" value="LysR_HTH_N"/>
</dbReference>
<keyword evidence="4" id="KW-0804">Transcription</keyword>
<keyword evidence="3" id="KW-0238">DNA-binding</keyword>
<reference evidence="6" key="1">
    <citation type="submission" date="2021-12" db="EMBL/GenBank/DDBJ databases">
        <authorList>
            <person name="Rodrigo-Torres L."/>
            <person name="Arahal R. D."/>
            <person name="Lucena T."/>
        </authorList>
    </citation>
    <scope>NUCLEOTIDE SEQUENCE</scope>
    <source>
        <strain evidence="6">CECT 8267</strain>
    </source>
</reference>
<dbReference type="SUPFAM" id="SSF53850">
    <property type="entry name" value="Periplasmic binding protein-like II"/>
    <property type="match status" value="1"/>
</dbReference>
<evidence type="ECO:0000256" key="1">
    <source>
        <dbReference type="ARBA" id="ARBA00009437"/>
    </source>
</evidence>
<name>A0ABN8EKY2_9GAMM</name>
<dbReference type="Gene3D" id="1.10.10.10">
    <property type="entry name" value="Winged helix-like DNA-binding domain superfamily/Winged helix DNA-binding domain"/>
    <property type="match status" value="1"/>
</dbReference>
<dbReference type="PROSITE" id="PS50931">
    <property type="entry name" value="HTH_LYSR"/>
    <property type="match status" value="1"/>
</dbReference>
<sequence length="298" mass="32883">MHSMNWELIKIFLAVHRNGSATAAAKSLKINHATVIRRLAQLEQNLQLRLFDHLQTGYRITDVGRALLDDGLKMEAAAVSFERKAQSRGDQAGGVLKVSMPETAFVDLSAALKGFHQRYPQIELQLLSTAKISNMARLEADVVIRLTNEPPVLLVGKQVQTVGFGAYAHRDYIGQFDDAPTAEQCGWILWSGSEASPMPEVNQPVRLLQQVLPALRLTLTSNSMAEIITVVRAAMGVGLLSHQVAAEYPELVALPFDNIVARAGLDSAGLWLLTHQDLRDSERVMAFIRFFSEQLSSQ</sequence>
<dbReference type="PANTHER" id="PTHR30537:SF3">
    <property type="entry name" value="TRANSCRIPTIONAL REGULATORY PROTEIN"/>
    <property type="match status" value="1"/>
</dbReference>
<dbReference type="Pfam" id="PF00126">
    <property type="entry name" value="HTH_1"/>
    <property type="match status" value="1"/>
</dbReference>
<keyword evidence="2" id="KW-0805">Transcription regulation</keyword>
<evidence type="ECO:0000256" key="2">
    <source>
        <dbReference type="ARBA" id="ARBA00023015"/>
    </source>
</evidence>
<dbReference type="RefSeq" id="WP_237445042.1">
    <property type="nucleotide sequence ID" value="NZ_CAKLPX010000003.1"/>
</dbReference>
<proteinExistence type="inferred from homology"/>
<dbReference type="EMBL" id="CAKLPX010000003">
    <property type="protein sequence ID" value="CAH0992348.1"/>
    <property type="molecule type" value="Genomic_DNA"/>
</dbReference>
<dbReference type="Pfam" id="PF03466">
    <property type="entry name" value="LysR_substrate"/>
    <property type="match status" value="1"/>
</dbReference>
<dbReference type="InterPro" id="IPR036388">
    <property type="entry name" value="WH-like_DNA-bd_sf"/>
</dbReference>
<evidence type="ECO:0000256" key="3">
    <source>
        <dbReference type="ARBA" id="ARBA00023125"/>
    </source>
</evidence>
<comment type="caution">
    <text evidence="6">The sequence shown here is derived from an EMBL/GenBank/DDBJ whole genome shotgun (WGS) entry which is preliminary data.</text>
</comment>
<comment type="similarity">
    <text evidence="1">Belongs to the LysR transcriptional regulatory family.</text>
</comment>
<evidence type="ECO:0000259" key="5">
    <source>
        <dbReference type="PROSITE" id="PS50931"/>
    </source>
</evidence>
<gene>
    <name evidence="6" type="ORF">SIN8267_02467</name>
</gene>
<keyword evidence="7" id="KW-1185">Reference proteome</keyword>
<feature type="domain" description="HTH lysR-type" evidence="5">
    <location>
        <begin position="4"/>
        <end position="61"/>
    </location>
</feature>
<protein>
    <recommendedName>
        <fullName evidence="5">HTH lysR-type domain-containing protein</fullName>
    </recommendedName>
</protein>
<dbReference type="PANTHER" id="PTHR30537">
    <property type="entry name" value="HTH-TYPE TRANSCRIPTIONAL REGULATOR"/>
    <property type="match status" value="1"/>
</dbReference>